<reference evidence="1" key="1">
    <citation type="submission" date="2021-08" db="EMBL/GenBank/DDBJ databases">
        <title>The first chromosome-level gecko genome reveals the dynamic sex chromosomes of Neotropical dwarf geckos (Sphaerodactylidae: Sphaerodactylus).</title>
        <authorList>
            <person name="Pinto B.J."/>
            <person name="Keating S.E."/>
            <person name="Gamble T."/>
        </authorList>
    </citation>
    <scope>NUCLEOTIDE SEQUENCE</scope>
    <source>
        <strain evidence="1">TG3544</strain>
    </source>
</reference>
<dbReference type="Proteomes" id="UP000827872">
    <property type="component" value="Linkage Group LG03"/>
</dbReference>
<keyword evidence="2" id="KW-1185">Reference proteome</keyword>
<proteinExistence type="predicted"/>
<evidence type="ECO:0000313" key="1">
    <source>
        <dbReference type="EMBL" id="KAH7991437.1"/>
    </source>
</evidence>
<sequence length="101" mass="11135">MESVDTVFLLLSPFPLPTDKFTLNKIAAISPLPKNNGLKSGGGGGRQHRKEGGVRGKQNSILNFLQNFGSTDSFSELQSSIFIRLLPKHDIMLNHSTWIPE</sequence>
<comment type="caution">
    <text evidence="1">The sequence shown here is derived from an EMBL/GenBank/DDBJ whole genome shotgun (WGS) entry which is preliminary data.</text>
</comment>
<protein>
    <submittedName>
        <fullName evidence="1">Uncharacterized protein</fullName>
    </submittedName>
</protein>
<dbReference type="EMBL" id="CM037616">
    <property type="protein sequence ID" value="KAH7991437.1"/>
    <property type="molecule type" value="Genomic_DNA"/>
</dbReference>
<accession>A0ACB8EFQ7</accession>
<organism evidence="1 2">
    <name type="scientific">Sphaerodactylus townsendi</name>
    <dbReference type="NCBI Taxonomy" id="933632"/>
    <lineage>
        <taxon>Eukaryota</taxon>
        <taxon>Metazoa</taxon>
        <taxon>Chordata</taxon>
        <taxon>Craniata</taxon>
        <taxon>Vertebrata</taxon>
        <taxon>Euteleostomi</taxon>
        <taxon>Lepidosauria</taxon>
        <taxon>Squamata</taxon>
        <taxon>Bifurcata</taxon>
        <taxon>Gekkota</taxon>
        <taxon>Sphaerodactylidae</taxon>
        <taxon>Sphaerodactylus</taxon>
    </lineage>
</organism>
<evidence type="ECO:0000313" key="2">
    <source>
        <dbReference type="Proteomes" id="UP000827872"/>
    </source>
</evidence>
<name>A0ACB8EFQ7_9SAUR</name>
<gene>
    <name evidence="1" type="ORF">K3G42_006028</name>
</gene>